<dbReference type="InterPro" id="IPR029044">
    <property type="entry name" value="Nucleotide-diphossugar_trans"/>
</dbReference>
<reference evidence="2" key="1">
    <citation type="journal article" date="2014" name="Front. Microbiol.">
        <title>High frequency of phylogenetically diverse reductive dehalogenase-homologous genes in deep subseafloor sedimentary metagenomes.</title>
        <authorList>
            <person name="Kawai M."/>
            <person name="Futagami T."/>
            <person name="Toyoda A."/>
            <person name="Takaki Y."/>
            <person name="Nishi S."/>
            <person name="Hori S."/>
            <person name="Arai W."/>
            <person name="Tsubouchi T."/>
            <person name="Morono Y."/>
            <person name="Uchiyama I."/>
            <person name="Ito T."/>
            <person name="Fujiyama A."/>
            <person name="Inagaki F."/>
            <person name="Takami H."/>
        </authorList>
    </citation>
    <scope>NUCLEOTIDE SEQUENCE</scope>
    <source>
        <strain evidence="2">Expedition CK06-06</strain>
    </source>
</reference>
<sequence>MKICIPSKDRAEDITTHLFFDNNDVFVFVDSDEVKKYKIFNPDINIIDVKSNRKGISHCLNFILYFVKDDKYIVASDDIFFFGKRNDEYRYDELRNPKEITDIVSIGLDKYTLYGIAENNFLYHTNKQTDNALRFNVNCKTAKDFYGVNRKKLNELNIKYDEDLIIAEDEDLNARVMLKNSKVCVDQGYCINSKSRQKGGISWIRKFAAASKDSSLRQSTGKLAEKYGVEFVSFSY</sequence>
<protein>
    <recommendedName>
        <fullName evidence="1">TET-Associated Glycosyltransferase domain-containing protein</fullName>
    </recommendedName>
</protein>
<dbReference type="AlphaFoldDB" id="X1SPR3"/>
<feature type="domain" description="TET-Associated Glycosyltransferase" evidence="1">
    <location>
        <begin position="1"/>
        <end position="196"/>
    </location>
</feature>
<dbReference type="InterPro" id="IPR049100">
    <property type="entry name" value="TAGT"/>
</dbReference>
<organism evidence="2">
    <name type="scientific">marine sediment metagenome</name>
    <dbReference type="NCBI Taxonomy" id="412755"/>
    <lineage>
        <taxon>unclassified sequences</taxon>
        <taxon>metagenomes</taxon>
        <taxon>ecological metagenomes</taxon>
    </lineage>
</organism>
<dbReference type="EMBL" id="BARW01015461">
    <property type="protein sequence ID" value="GAI95037.1"/>
    <property type="molecule type" value="Genomic_DNA"/>
</dbReference>
<name>X1SPR3_9ZZZZ</name>
<proteinExistence type="predicted"/>
<feature type="non-terminal residue" evidence="2">
    <location>
        <position position="236"/>
    </location>
</feature>
<dbReference type="SUPFAM" id="SSF53448">
    <property type="entry name" value="Nucleotide-diphospho-sugar transferases"/>
    <property type="match status" value="1"/>
</dbReference>
<evidence type="ECO:0000313" key="2">
    <source>
        <dbReference type="EMBL" id="GAI95037.1"/>
    </source>
</evidence>
<accession>X1SPR3</accession>
<evidence type="ECO:0000259" key="1">
    <source>
        <dbReference type="Pfam" id="PF20691"/>
    </source>
</evidence>
<gene>
    <name evidence="2" type="ORF">S12H4_27130</name>
</gene>
<dbReference type="Pfam" id="PF20691">
    <property type="entry name" value="TAGT"/>
    <property type="match status" value="1"/>
</dbReference>
<comment type="caution">
    <text evidence="2">The sequence shown here is derived from an EMBL/GenBank/DDBJ whole genome shotgun (WGS) entry which is preliminary data.</text>
</comment>